<gene>
    <name evidence="2" type="ORF">JCM17846_21450</name>
</gene>
<feature type="transmembrane region" description="Helical" evidence="1">
    <location>
        <begin position="42"/>
        <end position="66"/>
    </location>
</feature>
<protein>
    <recommendedName>
        <fullName evidence="4">Major facilitator superfamily (MFS) profile domain-containing protein</fullName>
    </recommendedName>
</protein>
<keyword evidence="1" id="KW-1133">Transmembrane helix</keyword>
<reference evidence="2 3" key="1">
    <citation type="submission" date="2019-09" db="EMBL/GenBank/DDBJ databases">
        <title>NBRP : Genome information of microbial organism related human and environment.</title>
        <authorList>
            <person name="Hattori M."/>
            <person name="Oshima K."/>
            <person name="Inaba H."/>
            <person name="Suda W."/>
            <person name="Sakamoto M."/>
            <person name="Iino T."/>
            <person name="Kitahara M."/>
            <person name="Oshida Y."/>
            <person name="Iida T."/>
            <person name="Kudo T."/>
            <person name="Itoh T."/>
            <person name="Ohkuma M."/>
        </authorList>
    </citation>
    <scope>NUCLEOTIDE SEQUENCE [LARGE SCALE GENOMIC DNA]</scope>
    <source>
        <strain evidence="2 3">Q-1</strain>
    </source>
</reference>
<comment type="caution">
    <text evidence="2">The sequence shown here is derived from an EMBL/GenBank/DDBJ whole genome shotgun (WGS) entry which is preliminary data.</text>
</comment>
<accession>A0A5A7N7Z5</accession>
<organism evidence="2 3">
    <name type="scientific">Iodidimonas nitroreducens</name>
    <dbReference type="NCBI Taxonomy" id="1236968"/>
    <lineage>
        <taxon>Bacteria</taxon>
        <taxon>Pseudomonadati</taxon>
        <taxon>Pseudomonadota</taxon>
        <taxon>Alphaproteobacteria</taxon>
        <taxon>Iodidimonadales</taxon>
        <taxon>Iodidimonadaceae</taxon>
        <taxon>Iodidimonas</taxon>
    </lineage>
</organism>
<evidence type="ECO:0000313" key="3">
    <source>
        <dbReference type="Proteomes" id="UP000324996"/>
    </source>
</evidence>
<dbReference type="EMBL" id="BKCN01000010">
    <property type="protein sequence ID" value="GER04463.1"/>
    <property type="molecule type" value="Genomic_DNA"/>
</dbReference>
<keyword evidence="1" id="KW-0472">Membrane</keyword>
<keyword evidence="3" id="KW-1185">Reference proteome</keyword>
<dbReference type="Proteomes" id="UP000324996">
    <property type="component" value="Unassembled WGS sequence"/>
</dbReference>
<evidence type="ECO:0000256" key="1">
    <source>
        <dbReference type="SAM" id="Phobius"/>
    </source>
</evidence>
<proteinExistence type="predicted"/>
<name>A0A5A7N7Z5_9PROT</name>
<evidence type="ECO:0008006" key="4">
    <source>
        <dbReference type="Google" id="ProtNLM"/>
    </source>
</evidence>
<sequence length="90" mass="9486">MGLISSTQKASLAASALLLGVLLDLIGYQAEAVQSPQTLDGLRMIAGLIPAMAMVLSALAMAFYPISTASHQRTLRDLAMRDQKAENPAD</sequence>
<keyword evidence="1" id="KW-0812">Transmembrane</keyword>
<evidence type="ECO:0000313" key="2">
    <source>
        <dbReference type="EMBL" id="GER04463.1"/>
    </source>
</evidence>
<dbReference type="Pfam" id="PF13347">
    <property type="entry name" value="MFS_2"/>
    <property type="match status" value="1"/>
</dbReference>
<dbReference type="AlphaFoldDB" id="A0A5A7N7Z5"/>